<name>A0ACB7GV16_MANES</name>
<sequence length="758" mass="81807">MRDREDGFDLYSVQPGTGYVMRSERQKQGDKSPMSASFPQSKKQIGPFELQDEVDDLADIFDNMARQTTSFPTRNVHGMPQSYAQEMAFPVIKGDISQCNVSHNPETGLGYLYEPVSGFPDLVGNVNKFCEYHALGDPIDASNIHASDLDIFQVERNKLTPGIDVGGGLQMSIASREANDSGTYRPWQTESKITHADTTPVSGHNPSSGEFGMNISQMCRSGGEANGNNIHIPRVFGKQLIHAGSTPVLGYNPRINGELRMNNSLMAGVARSSHPEMFDGNFLNLGYGSNLGTKAKYKVSSKDNNQSTKGIALPMLNTYSGQNVARSYLNSSADVAGFSSFQKYNSGCTMLALNESYSKSIGHAQHAHLVSGSGQDADGLSHQVWHVDEFSSLVQNVPGFSHQAQYIDRSYGLIQNVGRLSKPSRDGSVGNLLPLVDRQLYNHIPSSWNVGLGKRKERFANISPHTSFEGLPTELSIPNYSNQVSLPDAAWFGVNELSPPLSLRRSAIQPSSDTLQSSRVGAVRNLSPEPSMVLPFTGVTRSIGWQDQSGNLGQSQASVPIKLFGSLAALAHSNGEEIPAVNRPTQSSSVPSGPSLDRDAPMCPSEAPKPRCKKARSIKPASHLSAPTLVRTGPPHAPVASVGSLSPPIAQSVPSRPPLACTSSRLPSFPGASSPHYIKWQGGKGEYTTPRPSGNQCHICKRDLSFNPEGPIYQPEKPITAAVLPCGHHFHDSCLQRITPQNQAQDPPCIPCAMADNN</sequence>
<dbReference type="EMBL" id="CM004397">
    <property type="protein sequence ID" value="KAG8643815.1"/>
    <property type="molecule type" value="Genomic_DNA"/>
</dbReference>
<dbReference type="Proteomes" id="UP000091857">
    <property type="component" value="Chromosome 11"/>
</dbReference>
<protein>
    <submittedName>
        <fullName evidence="1">Uncharacterized protein</fullName>
    </submittedName>
</protein>
<proteinExistence type="predicted"/>
<comment type="caution">
    <text evidence="1">The sequence shown here is derived from an EMBL/GenBank/DDBJ whole genome shotgun (WGS) entry which is preliminary data.</text>
</comment>
<evidence type="ECO:0000313" key="2">
    <source>
        <dbReference type="Proteomes" id="UP000091857"/>
    </source>
</evidence>
<evidence type="ECO:0000313" key="1">
    <source>
        <dbReference type="EMBL" id="KAG8643815.1"/>
    </source>
</evidence>
<accession>A0ACB7GV16</accession>
<keyword evidence="2" id="KW-1185">Reference proteome</keyword>
<organism evidence="1 2">
    <name type="scientific">Manihot esculenta</name>
    <name type="common">Cassava</name>
    <name type="synonym">Jatropha manihot</name>
    <dbReference type="NCBI Taxonomy" id="3983"/>
    <lineage>
        <taxon>Eukaryota</taxon>
        <taxon>Viridiplantae</taxon>
        <taxon>Streptophyta</taxon>
        <taxon>Embryophyta</taxon>
        <taxon>Tracheophyta</taxon>
        <taxon>Spermatophyta</taxon>
        <taxon>Magnoliopsida</taxon>
        <taxon>eudicotyledons</taxon>
        <taxon>Gunneridae</taxon>
        <taxon>Pentapetalae</taxon>
        <taxon>rosids</taxon>
        <taxon>fabids</taxon>
        <taxon>Malpighiales</taxon>
        <taxon>Euphorbiaceae</taxon>
        <taxon>Crotonoideae</taxon>
        <taxon>Manihoteae</taxon>
        <taxon>Manihot</taxon>
    </lineage>
</organism>
<reference evidence="2" key="1">
    <citation type="journal article" date="2016" name="Nat. Biotechnol.">
        <title>Sequencing wild and cultivated cassava and related species reveals extensive interspecific hybridization and genetic diversity.</title>
        <authorList>
            <person name="Bredeson J.V."/>
            <person name="Lyons J.B."/>
            <person name="Prochnik S.E."/>
            <person name="Wu G.A."/>
            <person name="Ha C.M."/>
            <person name="Edsinger-Gonzales E."/>
            <person name="Grimwood J."/>
            <person name="Schmutz J."/>
            <person name="Rabbi I.Y."/>
            <person name="Egesi C."/>
            <person name="Nauluvula P."/>
            <person name="Lebot V."/>
            <person name="Ndunguru J."/>
            <person name="Mkamilo G."/>
            <person name="Bart R.S."/>
            <person name="Setter T.L."/>
            <person name="Gleadow R.M."/>
            <person name="Kulakow P."/>
            <person name="Ferguson M.E."/>
            <person name="Rounsley S."/>
            <person name="Rokhsar D.S."/>
        </authorList>
    </citation>
    <scope>NUCLEOTIDE SEQUENCE [LARGE SCALE GENOMIC DNA]</scope>
    <source>
        <strain evidence="2">cv. AM560-2</strain>
    </source>
</reference>
<gene>
    <name evidence="1" type="ORF">MANES_11G069100v8</name>
</gene>